<feature type="compositionally biased region" description="Basic and acidic residues" evidence="1">
    <location>
        <begin position="209"/>
        <end position="244"/>
    </location>
</feature>
<keyword evidence="2" id="KW-0732">Signal</keyword>
<feature type="compositionally biased region" description="Basic residues" evidence="1">
    <location>
        <begin position="581"/>
        <end position="593"/>
    </location>
</feature>
<name>A0A146ME10_LYGHE</name>
<feature type="non-terminal residue" evidence="3">
    <location>
        <position position="1"/>
    </location>
</feature>
<reference evidence="3" key="1">
    <citation type="journal article" date="2016" name="Gigascience">
        <title>De novo construction of an expanded transcriptome assembly for the western tarnished plant bug, Lygus hesperus.</title>
        <authorList>
            <person name="Tassone E.E."/>
            <person name="Geib S.M."/>
            <person name="Hall B."/>
            <person name="Fabrick J.A."/>
            <person name="Brent C.S."/>
            <person name="Hull J.J."/>
        </authorList>
    </citation>
    <scope>NUCLEOTIDE SEQUENCE</scope>
</reference>
<feature type="compositionally biased region" description="Basic and acidic residues" evidence="1">
    <location>
        <begin position="162"/>
        <end position="181"/>
    </location>
</feature>
<feature type="chain" id="PRO_5007527970" evidence="2">
    <location>
        <begin position="24"/>
        <end position="630"/>
    </location>
</feature>
<feature type="compositionally biased region" description="Basic and acidic residues" evidence="1">
    <location>
        <begin position="445"/>
        <end position="456"/>
    </location>
</feature>
<feature type="compositionally biased region" description="Polar residues" evidence="1">
    <location>
        <begin position="271"/>
        <end position="282"/>
    </location>
</feature>
<feature type="region of interest" description="Disordered" evidence="1">
    <location>
        <begin position="565"/>
        <end position="630"/>
    </location>
</feature>
<evidence type="ECO:0000256" key="2">
    <source>
        <dbReference type="SAM" id="SignalP"/>
    </source>
</evidence>
<feature type="compositionally biased region" description="Basic and acidic residues" evidence="1">
    <location>
        <begin position="594"/>
        <end position="603"/>
    </location>
</feature>
<evidence type="ECO:0000256" key="1">
    <source>
        <dbReference type="SAM" id="MobiDB-lite"/>
    </source>
</evidence>
<proteinExistence type="predicted"/>
<feature type="compositionally biased region" description="Basic and acidic residues" evidence="1">
    <location>
        <begin position="467"/>
        <end position="481"/>
    </location>
</feature>
<feature type="compositionally biased region" description="Polar residues" evidence="1">
    <location>
        <begin position="483"/>
        <end position="499"/>
    </location>
</feature>
<organism evidence="3">
    <name type="scientific">Lygus hesperus</name>
    <name type="common">Western plant bug</name>
    <dbReference type="NCBI Taxonomy" id="30085"/>
    <lineage>
        <taxon>Eukaryota</taxon>
        <taxon>Metazoa</taxon>
        <taxon>Ecdysozoa</taxon>
        <taxon>Arthropoda</taxon>
        <taxon>Hexapoda</taxon>
        <taxon>Insecta</taxon>
        <taxon>Pterygota</taxon>
        <taxon>Neoptera</taxon>
        <taxon>Paraneoptera</taxon>
        <taxon>Hemiptera</taxon>
        <taxon>Heteroptera</taxon>
        <taxon>Panheteroptera</taxon>
        <taxon>Cimicomorpha</taxon>
        <taxon>Miridae</taxon>
        <taxon>Mirini</taxon>
        <taxon>Lygus</taxon>
    </lineage>
</organism>
<feature type="compositionally biased region" description="Polar residues" evidence="1">
    <location>
        <begin position="325"/>
        <end position="346"/>
    </location>
</feature>
<accession>A0A146ME10</accession>
<dbReference type="EMBL" id="GDHC01000646">
    <property type="protein sequence ID" value="JAQ17983.1"/>
    <property type="molecule type" value="Transcribed_RNA"/>
</dbReference>
<protein>
    <submittedName>
        <fullName evidence="3">Uncharacterized protein</fullName>
    </submittedName>
</protein>
<dbReference type="AlphaFoldDB" id="A0A146ME10"/>
<gene>
    <name evidence="3" type="ORF">g.70397</name>
</gene>
<feature type="compositionally biased region" description="Polar residues" evidence="1">
    <location>
        <begin position="78"/>
        <end position="92"/>
    </location>
</feature>
<feature type="region of interest" description="Disordered" evidence="1">
    <location>
        <begin position="325"/>
        <end position="520"/>
    </location>
</feature>
<feature type="compositionally biased region" description="Polar residues" evidence="1">
    <location>
        <begin position="99"/>
        <end position="111"/>
    </location>
</feature>
<sequence>GRRRLDKMLWVAVFGIALAGSMGHEFPRGSRIRFPYEGPPPPMLGDLYTGPRIFAAESQSHPVFHESSGSLEYKHAPFNNNAQKSPNASPFSDTGRYESGTSKPYINQHRSPPSRPRDGQFHETQPPPFATPAIPQGTKVKGILNAPPPPPTPSLSSLIEGEPERHRFSGHRDSNHGERRPNGPRHHSHEGHPSNHHEKPLVNNRHPGLVRDEKPFDPTADRQRPSHDRPPKGGEQYHNRERYPGHSGKPLVYKEKAKIPFTGNKKPLFSPTFTNEKLTQKSPPRAPAPPQHDDYSSLPASDEDSDYYNSKLKEEYYSGMQNTQFAESPVQTRIQSPKNSQPNNLKSKPGFEFNDTPFNFDIPNYGATTDPGSPFPAGSSVFPQSEEFGDFFDTSLPEWMNEFKGPASDKSHHGGSGAPKQQKLSTQETKRQPYKQPQEPNYFGLEHHNYEQEQKFVNKRNPVYSQKNRDFDNGDDYDKNYYQKKQGSSYSNSPAQSDSYYDGQDSPEVDFGSSPEFNMQDFNMDSFNFGGGNKKAAGTEWIPINAPNGAIPAKSYEIPAPDLSREFFQSQYDSDEYNSHRSQHNSHPTRRPSSRAEKSRDHSTSNVVYGAREKKRQNEGVVSASVMVKQ</sequence>
<feature type="region of interest" description="Disordered" evidence="1">
    <location>
        <begin position="74"/>
        <end position="311"/>
    </location>
</feature>
<feature type="compositionally biased region" description="Basic and acidic residues" evidence="1">
    <location>
        <begin position="190"/>
        <end position="200"/>
    </location>
</feature>
<evidence type="ECO:0000313" key="3">
    <source>
        <dbReference type="EMBL" id="JAQ17983.1"/>
    </source>
</evidence>
<feature type="signal peptide" evidence="2">
    <location>
        <begin position="1"/>
        <end position="23"/>
    </location>
</feature>